<dbReference type="InterPro" id="IPR001611">
    <property type="entry name" value="Leu-rich_rpt"/>
</dbReference>
<evidence type="ECO:0000313" key="2">
    <source>
        <dbReference type="Proteomes" id="UP000054350"/>
    </source>
</evidence>
<dbReference type="Proteomes" id="UP000054350">
    <property type="component" value="Unassembled WGS sequence"/>
</dbReference>
<dbReference type="EMBL" id="GG745336">
    <property type="protein sequence ID" value="KNE60444.1"/>
    <property type="molecule type" value="Genomic_DNA"/>
</dbReference>
<gene>
    <name evidence="1" type="ORF">AMAG_05832</name>
</gene>
<proteinExistence type="predicted"/>
<dbReference type="GO" id="GO:0019005">
    <property type="term" value="C:SCF ubiquitin ligase complex"/>
    <property type="evidence" value="ECO:0007669"/>
    <property type="project" value="TreeGrafter"/>
</dbReference>
<dbReference type="Pfam" id="PF13516">
    <property type="entry name" value="LRR_6"/>
    <property type="match status" value="1"/>
</dbReference>
<dbReference type="InterPro" id="IPR032675">
    <property type="entry name" value="LRR_dom_sf"/>
</dbReference>
<dbReference type="PANTHER" id="PTHR13318">
    <property type="entry name" value="PARTNER OF PAIRED, ISOFORM B-RELATED"/>
    <property type="match status" value="1"/>
</dbReference>
<dbReference type="InterPro" id="IPR006553">
    <property type="entry name" value="Leu-rich_rpt_Cys-con_subtyp"/>
</dbReference>
<accession>A0A0L0SDD5</accession>
<dbReference type="Gene3D" id="3.80.10.10">
    <property type="entry name" value="Ribonuclease Inhibitor"/>
    <property type="match status" value="1"/>
</dbReference>
<protein>
    <recommendedName>
        <fullName evidence="3">F-box domain-containing protein</fullName>
    </recommendedName>
</protein>
<dbReference type="SUPFAM" id="SSF81383">
    <property type="entry name" value="F-box domain"/>
    <property type="match status" value="1"/>
</dbReference>
<dbReference type="VEuPathDB" id="FungiDB:AMAG_05832"/>
<organism evidence="1 2">
    <name type="scientific">Allomyces macrogynus (strain ATCC 38327)</name>
    <name type="common">Allomyces javanicus var. macrogynus</name>
    <dbReference type="NCBI Taxonomy" id="578462"/>
    <lineage>
        <taxon>Eukaryota</taxon>
        <taxon>Fungi</taxon>
        <taxon>Fungi incertae sedis</taxon>
        <taxon>Blastocladiomycota</taxon>
        <taxon>Blastocladiomycetes</taxon>
        <taxon>Blastocladiales</taxon>
        <taxon>Blastocladiaceae</taxon>
        <taxon>Allomyces</taxon>
    </lineage>
</organism>
<dbReference type="SUPFAM" id="SSF52047">
    <property type="entry name" value="RNI-like"/>
    <property type="match status" value="1"/>
</dbReference>
<evidence type="ECO:0000313" key="1">
    <source>
        <dbReference type="EMBL" id="KNE60444.1"/>
    </source>
</evidence>
<evidence type="ECO:0008006" key="3">
    <source>
        <dbReference type="Google" id="ProtNLM"/>
    </source>
</evidence>
<dbReference type="GO" id="GO:0031146">
    <property type="term" value="P:SCF-dependent proteasomal ubiquitin-dependent protein catabolic process"/>
    <property type="evidence" value="ECO:0007669"/>
    <property type="project" value="TreeGrafter"/>
</dbReference>
<keyword evidence="2" id="KW-1185">Reference proteome</keyword>
<name>A0A0L0SDD5_ALLM3</name>
<reference evidence="1 2" key="1">
    <citation type="submission" date="2009-11" db="EMBL/GenBank/DDBJ databases">
        <title>Annotation of Allomyces macrogynus ATCC 38327.</title>
        <authorList>
            <consortium name="The Broad Institute Genome Sequencing Platform"/>
            <person name="Russ C."/>
            <person name="Cuomo C."/>
            <person name="Burger G."/>
            <person name="Gray M.W."/>
            <person name="Holland P.W.H."/>
            <person name="King N."/>
            <person name="Lang F.B.F."/>
            <person name="Roger A.J."/>
            <person name="Ruiz-Trillo I."/>
            <person name="Young S.K."/>
            <person name="Zeng Q."/>
            <person name="Gargeya S."/>
            <person name="Fitzgerald M."/>
            <person name="Haas B."/>
            <person name="Abouelleil A."/>
            <person name="Alvarado L."/>
            <person name="Arachchi H.M."/>
            <person name="Berlin A."/>
            <person name="Chapman S.B."/>
            <person name="Gearin G."/>
            <person name="Goldberg J."/>
            <person name="Griggs A."/>
            <person name="Gujja S."/>
            <person name="Hansen M."/>
            <person name="Heiman D."/>
            <person name="Howarth C."/>
            <person name="Larimer J."/>
            <person name="Lui A."/>
            <person name="MacDonald P.J.P."/>
            <person name="McCowen C."/>
            <person name="Montmayeur A."/>
            <person name="Murphy C."/>
            <person name="Neiman D."/>
            <person name="Pearson M."/>
            <person name="Priest M."/>
            <person name="Roberts A."/>
            <person name="Saif S."/>
            <person name="Shea T."/>
            <person name="Sisk P."/>
            <person name="Stolte C."/>
            <person name="Sykes S."/>
            <person name="Wortman J."/>
            <person name="Nusbaum C."/>
            <person name="Birren B."/>
        </authorList>
    </citation>
    <scope>NUCLEOTIDE SEQUENCE [LARGE SCALE GENOMIC DNA]</scope>
    <source>
        <strain evidence="1 2">ATCC 38327</strain>
    </source>
</reference>
<dbReference type="OrthoDB" id="5570616at2759"/>
<dbReference type="InterPro" id="IPR036047">
    <property type="entry name" value="F-box-like_dom_sf"/>
</dbReference>
<reference evidence="2" key="2">
    <citation type="submission" date="2009-11" db="EMBL/GenBank/DDBJ databases">
        <title>The Genome Sequence of Allomyces macrogynus strain ATCC 38327.</title>
        <authorList>
            <consortium name="The Broad Institute Genome Sequencing Platform"/>
            <person name="Russ C."/>
            <person name="Cuomo C."/>
            <person name="Shea T."/>
            <person name="Young S.K."/>
            <person name="Zeng Q."/>
            <person name="Koehrsen M."/>
            <person name="Haas B."/>
            <person name="Borodovsky M."/>
            <person name="Guigo R."/>
            <person name="Alvarado L."/>
            <person name="Berlin A."/>
            <person name="Borenstein D."/>
            <person name="Chen Z."/>
            <person name="Engels R."/>
            <person name="Freedman E."/>
            <person name="Gellesch M."/>
            <person name="Goldberg J."/>
            <person name="Griggs A."/>
            <person name="Gujja S."/>
            <person name="Heiman D."/>
            <person name="Hepburn T."/>
            <person name="Howarth C."/>
            <person name="Jen D."/>
            <person name="Larson L."/>
            <person name="Lewis B."/>
            <person name="Mehta T."/>
            <person name="Park D."/>
            <person name="Pearson M."/>
            <person name="Roberts A."/>
            <person name="Saif S."/>
            <person name="Shenoy N."/>
            <person name="Sisk P."/>
            <person name="Stolte C."/>
            <person name="Sykes S."/>
            <person name="Walk T."/>
            <person name="White J."/>
            <person name="Yandava C."/>
            <person name="Burger G."/>
            <person name="Gray M.W."/>
            <person name="Holland P.W.H."/>
            <person name="King N."/>
            <person name="Lang F.B.F."/>
            <person name="Roger A.J."/>
            <person name="Ruiz-Trillo I."/>
            <person name="Lander E."/>
            <person name="Nusbaum C."/>
        </authorList>
    </citation>
    <scope>NUCLEOTIDE SEQUENCE [LARGE SCALE GENOMIC DNA]</scope>
    <source>
        <strain evidence="2">ATCC 38327</strain>
    </source>
</reference>
<sequence>MCLLLPRHGDDLQCARSCPWAVFPIETLLQIALFCSPASLLAAGRACPALDAISRHPLVVQCHFRVDLGALGQLVDDDRLQVLVTTRFSAFFPSPLASPSATPVPPSRWVRDLDLSTTWIRTLAPLAANDALDLVHLRLDRAPYFFPAQQLRASLRAPLTHLRSLSLAHTTGTNDATLHDLAATLCPRLEVLDIAFCERVTDAGLACLVVHLPQLRRLRVTGCVMIEGHGLVAADGNVHVAVLDVDLTAVTADVLWACARSPSVRYVNACACPFVTDDEGRELLRVFRDDPHGKVLLL</sequence>
<dbReference type="AlphaFoldDB" id="A0A0L0SDD5"/>
<dbReference type="SMART" id="SM00367">
    <property type="entry name" value="LRR_CC"/>
    <property type="match status" value="3"/>
</dbReference>